<dbReference type="Proteomes" id="UP000320811">
    <property type="component" value="Unassembled WGS sequence"/>
</dbReference>
<evidence type="ECO:0000256" key="1">
    <source>
        <dbReference type="ARBA" id="ARBA00004571"/>
    </source>
</evidence>
<comment type="caution">
    <text evidence="10">The sequence shown here is derived from an EMBL/GenBank/DDBJ whole genome shotgun (WGS) entry which is preliminary data.</text>
</comment>
<keyword evidence="2 7" id="KW-0813">Transport</keyword>
<comment type="similarity">
    <text evidence="7">Belongs to the TonB-dependent receptor family.</text>
</comment>
<feature type="chain" id="PRO_5022228417" evidence="8">
    <location>
        <begin position="26"/>
        <end position="1058"/>
    </location>
</feature>
<feature type="signal peptide" evidence="8">
    <location>
        <begin position="1"/>
        <end position="25"/>
    </location>
</feature>
<keyword evidence="6 7" id="KW-0998">Cell outer membrane</keyword>
<keyword evidence="3 7" id="KW-1134">Transmembrane beta strand</keyword>
<dbReference type="InterPro" id="IPR036942">
    <property type="entry name" value="Beta-barrel_TonB_sf"/>
</dbReference>
<dbReference type="Gene3D" id="2.40.170.20">
    <property type="entry name" value="TonB-dependent receptor, beta-barrel domain"/>
    <property type="match status" value="1"/>
</dbReference>
<reference evidence="10 11" key="1">
    <citation type="submission" date="2019-06" db="EMBL/GenBank/DDBJ databases">
        <title>Sorghum-associated microbial communities from plants grown in Nebraska, USA.</title>
        <authorList>
            <person name="Schachtman D."/>
        </authorList>
    </citation>
    <scope>NUCLEOTIDE SEQUENCE [LARGE SCALE GENOMIC DNA]</scope>
    <source>
        <strain evidence="10 11">1209</strain>
    </source>
</reference>
<evidence type="ECO:0000256" key="5">
    <source>
        <dbReference type="ARBA" id="ARBA00023136"/>
    </source>
</evidence>
<dbReference type="InterPro" id="IPR037066">
    <property type="entry name" value="Plug_dom_sf"/>
</dbReference>
<comment type="subcellular location">
    <subcellularLocation>
        <location evidence="1 7">Cell outer membrane</location>
        <topology evidence="1 7">Multi-pass membrane protein</topology>
    </subcellularLocation>
</comment>
<evidence type="ECO:0000256" key="3">
    <source>
        <dbReference type="ARBA" id="ARBA00022452"/>
    </source>
</evidence>
<evidence type="ECO:0000256" key="2">
    <source>
        <dbReference type="ARBA" id="ARBA00022448"/>
    </source>
</evidence>
<evidence type="ECO:0000313" key="11">
    <source>
        <dbReference type="Proteomes" id="UP000320811"/>
    </source>
</evidence>
<feature type="domain" description="TonB-dependent receptor plug" evidence="9">
    <location>
        <begin position="120"/>
        <end position="227"/>
    </location>
</feature>
<dbReference type="InterPro" id="IPR039426">
    <property type="entry name" value="TonB-dep_rcpt-like"/>
</dbReference>
<evidence type="ECO:0000256" key="4">
    <source>
        <dbReference type="ARBA" id="ARBA00022692"/>
    </source>
</evidence>
<keyword evidence="5 7" id="KW-0472">Membrane</keyword>
<evidence type="ECO:0000256" key="8">
    <source>
        <dbReference type="SAM" id="SignalP"/>
    </source>
</evidence>
<dbReference type="OrthoDB" id="778172at2"/>
<keyword evidence="11" id="KW-1185">Reference proteome</keyword>
<sequence>MRMQQLLSMICLLLAFVAGTKEVQAQSITIRGVVVSTQNTPLPGVTVAEQGTLNATSTDTTGRFTLTLKKTPTALAFSSIGFVTKTVAVTGQQRALEIVLADDAKQLNDIVVIGYGTQKKANLTGAVSSIKTKDISKMAVTGIATLIQGRAAGVQVTNSSGDPRANGTVVIRGVGNIRGMSPLYVIDGVPAIGNTGFNINPRDIEDIQILRDASSSAIYGSRAAGGVILITTKKGSRNEKTTVDISLSQGFSNGTFFPKLLGTPDYKKAWSAINPAAANWDESVNTNWVDYLYRTGKEQNYNAAVSGGNQKQNYYLSAGYRRADGIVNNSWSERYSVRINSDLNVGKKVKIGERLNLYAYRENPPVITGTQANAYALPFRSTPMMRPKNDDGSWGGLPSSGNYNGGNWAAYVNTTDRRYNSLEAEGNMYIDYEPIKDLHIRATGAADWTTSMARQFEAKWYVSGQSNQPQDNLKKQSALSIAYLGNLVASYDKKIGSHEFKILAGTEGRQTSTDNLAGSIYAVNSAYSVPVIVDAFPVGFAESSDLSNVPANTSGRSTDINYGITRMLSYFGRINYSYKDKYLFEANLRQDISDRFAPAYRAGTFPSAALGWRLIEENFIKDKIPALSDLKLRLTYGSLGNDGVGSYAYIPSLANYDKTQFNELPGTGPVNGWGIGRVANNNIRWETVVTSNIGLDIGLFQNRLNLTVDYYIRDTKNMLYQRNLPLSSGMGTGHSSSDTYAMDMNLGKMRNKGLEVTLNYHETFGKLGVDIGFNAAFNRNRILSFGGEKLPISAGTAGEYWSGSVTRTELNGPISQFYGFKTKGLIPDQKTIDDLNAKAQAAGKAFYYAAGTGPGDIWYEDLNGDNTIDDKDRTIIGNPLPKMTYGFNIGLTYRNFDLAAFFNGVMGNDVYNGVNGYYQSIYNDFNTTSQVFNSSFMYDNGLTGQPRWGYLNGSAFQYDPNGNYKRISDFHIEKGSFLRLQNLQIGYNLPKNVLDRIHLSNLRIYYSGQNLFVITKVKNVDPEVGYAGANSTALAQGIISAEVYPKTRLHAFGIELKF</sequence>
<evidence type="ECO:0000256" key="6">
    <source>
        <dbReference type="ARBA" id="ARBA00023237"/>
    </source>
</evidence>
<dbReference type="NCBIfam" id="TIGR04057">
    <property type="entry name" value="SusC_RagA_signa"/>
    <property type="match status" value="1"/>
</dbReference>
<dbReference type="Gene3D" id="2.60.40.1120">
    <property type="entry name" value="Carboxypeptidase-like, regulatory domain"/>
    <property type="match status" value="1"/>
</dbReference>
<protein>
    <submittedName>
        <fullName evidence="10">TonB-linked SusC/RagA family outer membrane protein</fullName>
    </submittedName>
</protein>
<dbReference type="Pfam" id="PF13715">
    <property type="entry name" value="CarbopepD_reg_2"/>
    <property type="match status" value="1"/>
</dbReference>
<keyword evidence="4 7" id="KW-0812">Transmembrane</keyword>
<dbReference type="RefSeq" id="WP_145670459.1">
    <property type="nucleotide sequence ID" value="NZ_VIWO01000004.1"/>
</dbReference>
<evidence type="ECO:0000259" key="9">
    <source>
        <dbReference type="Pfam" id="PF07715"/>
    </source>
</evidence>
<dbReference type="PROSITE" id="PS52016">
    <property type="entry name" value="TONB_DEPENDENT_REC_3"/>
    <property type="match status" value="1"/>
</dbReference>
<evidence type="ECO:0000313" key="10">
    <source>
        <dbReference type="EMBL" id="TWF40460.1"/>
    </source>
</evidence>
<proteinExistence type="inferred from homology"/>
<dbReference type="Gene3D" id="2.170.130.10">
    <property type="entry name" value="TonB-dependent receptor, plug domain"/>
    <property type="match status" value="1"/>
</dbReference>
<name>A0A561PQS5_9BACT</name>
<dbReference type="InterPro" id="IPR023996">
    <property type="entry name" value="TonB-dep_OMP_SusC/RagA"/>
</dbReference>
<gene>
    <name evidence="10" type="ORF">FHW36_104142</name>
</gene>
<organism evidence="10 11">
    <name type="scientific">Chitinophaga polysaccharea</name>
    <dbReference type="NCBI Taxonomy" id="1293035"/>
    <lineage>
        <taxon>Bacteria</taxon>
        <taxon>Pseudomonadati</taxon>
        <taxon>Bacteroidota</taxon>
        <taxon>Chitinophagia</taxon>
        <taxon>Chitinophagales</taxon>
        <taxon>Chitinophagaceae</taxon>
        <taxon>Chitinophaga</taxon>
    </lineage>
</organism>
<dbReference type="InterPro" id="IPR008969">
    <property type="entry name" value="CarboxyPept-like_regulatory"/>
</dbReference>
<accession>A0A561PQS5</accession>
<dbReference type="InterPro" id="IPR012910">
    <property type="entry name" value="Plug_dom"/>
</dbReference>
<dbReference type="SUPFAM" id="SSF56935">
    <property type="entry name" value="Porins"/>
    <property type="match status" value="1"/>
</dbReference>
<dbReference type="NCBIfam" id="TIGR04056">
    <property type="entry name" value="OMP_RagA_SusC"/>
    <property type="match status" value="1"/>
</dbReference>
<keyword evidence="8" id="KW-0732">Signal</keyword>
<dbReference type="SUPFAM" id="SSF49464">
    <property type="entry name" value="Carboxypeptidase regulatory domain-like"/>
    <property type="match status" value="1"/>
</dbReference>
<dbReference type="AlphaFoldDB" id="A0A561PQS5"/>
<dbReference type="EMBL" id="VIWO01000004">
    <property type="protein sequence ID" value="TWF40460.1"/>
    <property type="molecule type" value="Genomic_DNA"/>
</dbReference>
<evidence type="ECO:0000256" key="7">
    <source>
        <dbReference type="PROSITE-ProRule" id="PRU01360"/>
    </source>
</evidence>
<dbReference type="InterPro" id="IPR023997">
    <property type="entry name" value="TonB-dep_OMP_SusC/RagA_CS"/>
</dbReference>
<dbReference type="Pfam" id="PF07715">
    <property type="entry name" value="Plug"/>
    <property type="match status" value="1"/>
</dbReference>
<dbReference type="GO" id="GO:0009279">
    <property type="term" value="C:cell outer membrane"/>
    <property type="evidence" value="ECO:0007669"/>
    <property type="project" value="UniProtKB-SubCell"/>
</dbReference>